<dbReference type="EMBL" id="LNTY01000049">
    <property type="protein sequence ID" value="KXF80749.1"/>
    <property type="molecule type" value="Genomic_DNA"/>
</dbReference>
<organism evidence="2 3">
    <name type="scientific">Enterovibrio coralii</name>
    <dbReference type="NCBI Taxonomy" id="294935"/>
    <lineage>
        <taxon>Bacteria</taxon>
        <taxon>Pseudomonadati</taxon>
        <taxon>Pseudomonadota</taxon>
        <taxon>Gammaproteobacteria</taxon>
        <taxon>Vibrionales</taxon>
        <taxon>Vibrionaceae</taxon>
        <taxon>Enterovibrio</taxon>
    </lineage>
</organism>
<gene>
    <name evidence="2" type="ORF">ATN88_15800</name>
</gene>
<feature type="signal peptide" evidence="1">
    <location>
        <begin position="1"/>
        <end position="24"/>
    </location>
</feature>
<sequence length="198" mass="22358">MIRGKLILVLTCFALLGGCSTTLKTTSVNTDTGEFETSHKISHGGVKIAEPFEEGYANMVYVKTDEKAQEYNDFFINSVKNSNKFNKVMSKQDMESLVLREKLTDNVSSVSDLIGLHNLQKHIGNFLILEPYVEWKGGYNYTSSLKAIDAETGETVLYLVNDAFNWDGLDQPLFYPLFNGLIQWADGRPINEEREIKN</sequence>
<dbReference type="RefSeq" id="WP_067418619.1">
    <property type="nucleotide sequence ID" value="NZ_LNTY01000049.1"/>
</dbReference>
<evidence type="ECO:0000256" key="1">
    <source>
        <dbReference type="SAM" id="SignalP"/>
    </source>
</evidence>
<dbReference type="OrthoDB" id="8480469at2"/>
<proteinExistence type="predicted"/>
<name>A0A135I5M3_9GAMM</name>
<evidence type="ECO:0008006" key="4">
    <source>
        <dbReference type="Google" id="ProtNLM"/>
    </source>
</evidence>
<dbReference type="Proteomes" id="UP000070529">
    <property type="component" value="Unassembled WGS sequence"/>
</dbReference>
<feature type="chain" id="PRO_5007465662" description="Lipoprotein" evidence="1">
    <location>
        <begin position="25"/>
        <end position="198"/>
    </location>
</feature>
<dbReference type="AlphaFoldDB" id="A0A135I5M3"/>
<keyword evidence="1" id="KW-0732">Signal</keyword>
<accession>A0A135I5M3</accession>
<protein>
    <recommendedName>
        <fullName evidence="4">Lipoprotein</fullName>
    </recommendedName>
</protein>
<keyword evidence="3" id="KW-1185">Reference proteome</keyword>
<evidence type="ECO:0000313" key="2">
    <source>
        <dbReference type="EMBL" id="KXF80749.1"/>
    </source>
</evidence>
<reference evidence="2 3" key="1">
    <citation type="submission" date="2015-11" db="EMBL/GenBank/DDBJ databases">
        <title>Genomic Taxonomy of the Vibrionaceae.</title>
        <authorList>
            <person name="Gomez-Gil B."/>
            <person name="Enciso-Ibarra J."/>
        </authorList>
    </citation>
    <scope>NUCLEOTIDE SEQUENCE [LARGE SCALE GENOMIC DNA]</scope>
    <source>
        <strain evidence="2 3">CAIM 912</strain>
    </source>
</reference>
<evidence type="ECO:0000313" key="3">
    <source>
        <dbReference type="Proteomes" id="UP000070529"/>
    </source>
</evidence>
<comment type="caution">
    <text evidence="2">The sequence shown here is derived from an EMBL/GenBank/DDBJ whole genome shotgun (WGS) entry which is preliminary data.</text>
</comment>
<dbReference type="PROSITE" id="PS51257">
    <property type="entry name" value="PROKAR_LIPOPROTEIN"/>
    <property type="match status" value="1"/>
</dbReference>